<dbReference type="STRING" id="305900.GV64_12475"/>
<evidence type="ECO:0000259" key="6">
    <source>
        <dbReference type="Pfam" id="PF00496"/>
    </source>
</evidence>
<organism evidence="7 8">
    <name type="scientific">Endozoicomonas elysicola</name>
    <dbReference type="NCBI Taxonomy" id="305900"/>
    <lineage>
        <taxon>Bacteria</taxon>
        <taxon>Pseudomonadati</taxon>
        <taxon>Pseudomonadota</taxon>
        <taxon>Gammaproteobacteria</taxon>
        <taxon>Oceanospirillales</taxon>
        <taxon>Endozoicomonadaceae</taxon>
        <taxon>Endozoicomonas</taxon>
    </lineage>
</organism>
<comment type="subcellular location">
    <subcellularLocation>
        <location evidence="1">Cell envelope</location>
    </subcellularLocation>
</comment>
<comment type="similarity">
    <text evidence="2">Belongs to the bacterial solute-binding protein 5 family.</text>
</comment>
<evidence type="ECO:0000313" key="8">
    <source>
        <dbReference type="Proteomes" id="UP000027997"/>
    </source>
</evidence>
<accession>A0A081KBC3</accession>
<comment type="caution">
    <text evidence="7">The sequence shown here is derived from an EMBL/GenBank/DDBJ whole genome shotgun (WGS) entry which is preliminary data.</text>
</comment>
<keyword evidence="5" id="KW-0472">Membrane</keyword>
<evidence type="ECO:0000256" key="5">
    <source>
        <dbReference type="SAM" id="Phobius"/>
    </source>
</evidence>
<protein>
    <submittedName>
        <fullName evidence="7">Peptide ABC transporter substrate-binding protein</fullName>
    </submittedName>
</protein>
<sequence length="728" mass="83562">MQQSPTWKWLAILTAAVLLSGCNGPWNDPNPPTNPEQVTYFGSFITRPKHLDPVRSYSAEEAMFIDQIYDPPLQYHFLKRPYELEPATAATMPSLELLNEQLQPLPAGSKEAAFSRITIRLKPDTRYQPHPAFAKDDSGNPLYVFSTTDEGAPYKLLADFPVTGTRNLTADDYIYQIKRIADPVNKSPLLGLMSGYIVGMKAFGQWTKNNRQPGEWLDLRQQDMEGLEKIDDLTFAIRIKGIYPQFQYWLAMHFFAPVPWEADRFYHNPGFPEKNLTLDWNPIGTGPFMMTVNSPNREIVLERNPNYRKDFYPSEGSENDLERGYLADAGKPLPFIDKAVYRYEKAATSMWSKFVQGYYDRSGDGNSNINSATFDRAFTTGPDGLELTPELASRDIVVDEEVSPSLYYIGFNMVDPVVGGYSEEKRKLRQAISIVYNDQEYIDIFRNGIGQVAQGPIPPGLFGYTAGKEGLNPYIFDWDEIIQTARRKPIEYARKLLAEAGYPNGRHRETGKPLILYMDTTAGDSNPRSDWIKKQLAKINVQLEFRATDYTRFKEKMRQGNTQMFGWGWLADYPDPENFLFLLDSRQGLVKCQCDGSNSTNYDNPEYDRLYDRIKTLPNGPERLSAINRMLAIVQKDSPWIWGFNNKEYYLSNQWVYNTKRHGISQATLKYLRVDPDLRAQKQKAWNQPVIWPMFAGIGLLLMILIPGIKAYRQRQKLTIEDQEAVRE</sequence>
<proteinExistence type="inferred from homology"/>
<evidence type="ECO:0000313" key="7">
    <source>
        <dbReference type="EMBL" id="KEI71449.1"/>
    </source>
</evidence>
<evidence type="ECO:0000256" key="3">
    <source>
        <dbReference type="ARBA" id="ARBA00022448"/>
    </source>
</evidence>
<dbReference type="GO" id="GO:1904680">
    <property type="term" value="F:peptide transmembrane transporter activity"/>
    <property type="evidence" value="ECO:0007669"/>
    <property type="project" value="TreeGrafter"/>
</dbReference>
<evidence type="ECO:0000256" key="2">
    <source>
        <dbReference type="ARBA" id="ARBA00005695"/>
    </source>
</evidence>
<dbReference type="EMBL" id="JOJP01000001">
    <property type="protein sequence ID" value="KEI71449.1"/>
    <property type="molecule type" value="Genomic_DNA"/>
</dbReference>
<dbReference type="InterPro" id="IPR000914">
    <property type="entry name" value="SBP_5_dom"/>
</dbReference>
<dbReference type="CDD" id="cd08505">
    <property type="entry name" value="PBP2_NikA_DppA_OppA_like_18"/>
    <property type="match status" value="1"/>
</dbReference>
<feature type="domain" description="Solute-binding protein family 5" evidence="6">
    <location>
        <begin position="167"/>
        <end position="585"/>
    </location>
</feature>
<dbReference type="AlphaFoldDB" id="A0A081KBC3"/>
<keyword evidence="5" id="KW-1133">Transmembrane helix</keyword>
<dbReference type="Gene3D" id="3.40.190.10">
    <property type="entry name" value="Periplasmic binding protein-like II"/>
    <property type="match status" value="1"/>
</dbReference>
<gene>
    <name evidence="7" type="ORF">GV64_12475</name>
</gene>
<evidence type="ECO:0000256" key="1">
    <source>
        <dbReference type="ARBA" id="ARBA00004196"/>
    </source>
</evidence>
<dbReference type="GO" id="GO:0015833">
    <property type="term" value="P:peptide transport"/>
    <property type="evidence" value="ECO:0007669"/>
    <property type="project" value="TreeGrafter"/>
</dbReference>
<dbReference type="InterPro" id="IPR039424">
    <property type="entry name" value="SBP_5"/>
</dbReference>
<dbReference type="SUPFAM" id="SSF53850">
    <property type="entry name" value="Periplasmic binding protein-like II"/>
    <property type="match status" value="1"/>
</dbReference>
<dbReference type="Gene3D" id="3.10.105.10">
    <property type="entry name" value="Dipeptide-binding Protein, Domain 3"/>
    <property type="match status" value="1"/>
</dbReference>
<dbReference type="Pfam" id="PF00496">
    <property type="entry name" value="SBP_bac_5"/>
    <property type="match status" value="1"/>
</dbReference>
<feature type="transmembrane region" description="Helical" evidence="5">
    <location>
        <begin position="690"/>
        <end position="709"/>
    </location>
</feature>
<dbReference type="Proteomes" id="UP000027997">
    <property type="component" value="Unassembled WGS sequence"/>
</dbReference>
<dbReference type="PANTHER" id="PTHR30290:SF10">
    <property type="entry name" value="PERIPLASMIC OLIGOPEPTIDE-BINDING PROTEIN-RELATED"/>
    <property type="match status" value="1"/>
</dbReference>
<keyword evidence="4" id="KW-0732">Signal</keyword>
<keyword evidence="8" id="KW-1185">Reference proteome</keyword>
<keyword evidence="3" id="KW-0813">Transport</keyword>
<dbReference type="eggNOG" id="COG4166">
    <property type="taxonomic scope" value="Bacteria"/>
</dbReference>
<name>A0A081KBC3_9GAMM</name>
<dbReference type="GO" id="GO:0030313">
    <property type="term" value="C:cell envelope"/>
    <property type="evidence" value="ECO:0007669"/>
    <property type="project" value="UniProtKB-SubCell"/>
</dbReference>
<dbReference type="PANTHER" id="PTHR30290">
    <property type="entry name" value="PERIPLASMIC BINDING COMPONENT OF ABC TRANSPORTER"/>
    <property type="match status" value="1"/>
</dbReference>
<keyword evidence="5" id="KW-0812">Transmembrane</keyword>
<reference evidence="7 8" key="1">
    <citation type="submission" date="2014-06" db="EMBL/GenBank/DDBJ databases">
        <title>Whole Genome Sequences of Three Symbiotic Endozoicomonas Bacteria.</title>
        <authorList>
            <person name="Neave M.J."/>
            <person name="Apprill A."/>
            <person name="Voolstra C.R."/>
        </authorList>
    </citation>
    <scope>NUCLEOTIDE SEQUENCE [LARGE SCALE GENOMIC DNA]</scope>
    <source>
        <strain evidence="7 8">DSM 22380</strain>
    </source>
</reference>
<evidence type="ECO:0000256" key="4">
    <source>
        <dbReference type="ARBA" id="ARBA00022729"/>
    </source>
</evidence>
<dbReference type="RefSeq" id="WP_020583045.1">
    <property type="nucleotide sequence ID" value="NZ_JOJP01000001.1"/>
</dbReference>